<dbReference type="PANTHER" id="PTHR43167:SF1">
    <property type="entry name" value="PUTATIVE (AFU_ORTHOLOGUE AFUA_6G01830)-RELATED"/>
    <property type="match status" value="1"/>
</dbReference>
<dbReference type="Gene3D" id="3.40.50.150">
    <property type="entry name" value="Vaccinia Virus protein VP39"/>
    <property type="match status" value="1"/>
</dbReference>
<evidence type="ECO:0000313" key="1">
    <source>
        <dbReference type="EMBL" id="VAW28872.1"/>
    </source>
</evidence>
<dbReference type="EMBL" id="UOET01000292">
    <property type="protein sequence ID" value="VAW28872.1"/>
    <property type="molecule type" value="Genomic_DNA"/>
</dbReference>
<organism evidence="1">
    <name type="scientific">hydrothermal vent metagenome</name>
    <dbReference type="NCBI Taxonomy" id="652676"/>
    <lineage>
        <taxon>unclassified sequences</taxon>
        <taxon>metagenomes</taxon>
        <taxon>ecological metagenomes</taxon>
    </lineage>
</organism>
<protein>
    <recommendedName>
        <fullName evidence="2">SAM-dependent methyltransferase</fullName>
    </recommendedName>
</protein>
<reference evidence="1" key="1">
    <citation type="submission" date="2018-06" db="EMBL/GenBank/DDBJ databases">
        <authorList>
            <person name="Zhirakovskaya E."/>
        </authorList>
    </citation>
    <scope>NUCLEOTIDE SEQUENCE</scope>
</reference>
<dbReference type="InterPro" id="IPR029063">
    <property type="entry name" value="SAM-dependent_MTases_sf"/>
</dbReference>
<gene>
    <name evidence="1" type="ORF">MNBD_BACTEROID07-1809</name>
</gene>
<accession>A0A3B0URA6</accession>
<dbReference type="Pfam" id="PF13578">
    <property type="entry name" value="Methyltransf_24"/>
    <property type="match status" value="1"/>
</dbReference>
<evidence type="ECO:0008006" key="2">
    <source>
        <dbReference type="Google" id="ProtNLM"/>
    </source>
</evidence>
<dbReference type="SUPFAM" id="SSF53335">
    <property type="entry name" value="S-adenosyl-L-methionine-dependent methyltransferases"/>
    <property type="match status" value="1"/>
</dbReference>
<dbReference type="AlphaFoldDB" id="A0A3B0URA6"/>
<dbReference type="PANTHER" id="PTHR43167">
    <property type="entry name" value="PUTATIVE (AFU_ORTHOLOGUE AFUA_6G01830)-RELATED"/>
    <property type="match status" value="1"/>
</dbReference>
<proteinExistence type="predicted"/>
<name>A0A3B0URA6_9ZZZZ</name>
<sequence>MIKNQIWLTKSYLAYLAKAKTRYKVHSPFVFDLVENVLKDKAKYPEYRKIETYKKKVCHSKTIIETVDFGARTKSKRYTTSMEKVGDIVKRRSQHKKQARLLYRLSRHFQPQNILEFGTAAGFSTAYIKAPVPQSKMFTMEGCPNLAEVASHNLKELKITNTEIRTGDFGVTLPGVLKNFEKLDFVFFDGNHRRKPTLDYYNRCVELAHENTLFIFDDIHWSPGMEDAWNTVKKDERVSVSLDIFWFGLVFFRKGIIKQDFIIRY</sequence>